<dbReference type="Proteomes" id="UP000032142">
    <property type="component" value="Unassembled WGS sequence"/>
</dbReference>
<organism evidence="1 2">
    <name type="scientific">Gossypium arboreum</name>
    <name type="common">Tree cotton</name>
    <name type="synonym">Gossypium nanking</name>
    <dbReference type="NCBI Taxonomy" id="29729"/>
    <lineage>
        <taxon>Eukaryota</taxon>
        <taxon>Viridiplantae</taxon>
        <taxon>Streptophyta</taxon>
        <taxon>Embryophyta</taxon>
        <taxon>Tracheophyta</taxon>
        <taxon>Spermatophyta</taxon>
        <taxon>Magnoliopsida</taxon>
        <taxon>eudicotyledons</taxon>
        <taxon>Gunneridae</taxon>
        <taxon>Pentapetalae</taxon>
        <taxon>rosids</taxon>
        <taxon>malvids</taxon>
        <taxon>Malvales</taxon>
        <taxon>Malvaceae</taxon>
        <taxon>Malvoideae</taxon>
        <taxon>Gossypium</taxon>
    </lineage>
</organism>
<proteinExistence type="predicted"/>
<dbReference type="AlphaFoldDB" id="A0A0B0NWY5"/>
<sequence length="88" mass="9904">MVRVLGLIMLSVSMEKEEIGEKRPMKLNKNLIISSCVNQQNGFCCCFDLLLLNTLVLIGTTRFCAPSSIRSIASNKLKIMKIDKTKLR</sequence>
<evidence type="ECO:0000313" key="2">
    <source>
        <dbReference type="Proteomes" id="UP000032142"/>
    </source>
</evidence>
<accession>A0A0B0NWY5</accession>
<name>A0A0B0NWY5_GOSAR</name>
<dbReference type="EMBL" id="KN411987">
    <property type="protein sequence ID" value="KHG19023.1"/>
    <property type="molecule type" value="Genomic_DNA"/>
</dbReference>
<gene>
    <name evidence="1" type="ORF">F383_03709</name>
</gene>
<evidence type="ECO:0000313" key="1">
    <source>
        <dbReference type="EMBL" id="KHG19023.1"/>
    </source>
</evidence>
<protein>
    <submittedName>
        <fullName evidence="1">Purine permease</fullName>
    </submittedName>
</protein>
<keyword evidence="2" id="KW-1185">Reference proteome</keyword>
<reference evidence="2" key="1">
    <citation type="submission" date="2014-09" db="EMBL/GenBank/DDBJ databases">
        <authorList>
            <person name="Mudge J."/>
            <person name="Ramaraj T."/>
            <person name="Lindquist I.E."/>
            <person name="Bharti A.K."/>
            <person name="Sundararajan A."/>
            <person name="Cameron C.T."/>
            <person name="Woodward J.E."/>
            <person name="May G.D."/>
            <person name="Brubaker C."/>
            <person name="Broadhvest J."/>
            <person name="Wilkins T.A."/>
        </authorList>
    </citation>
    <scope>NUCLEOTIDE SEQUENCE</scope>
    <source>
        <strain evidence="2">cv. AKA8401</strain>
    </source>
</reference>